<organism evidence="1 2">
    <name type="scientific">Methylobacterium persicinum</name>
    <dbReference type="NCBI Taxonomy" id="374426"/>
    <lineage>
        <taxon>Bacteria</taxon>
        <taxon>Pseudomonadati</taxon>
        <taxon>Pseudomonadota</taxon>
        <taxon>Alphaproteobacteria</taxon>
        <taxon>Hyphomicrobiales</taxon>
        <taxon>Methylobacteriaceae</taxon>
        <taxon>Methylobacterium</taxon>
    </lineage>
</organism>
<sequence length="77" mass="8341">MPTRPRPRDRYTTFLVAQFADKPSETPVYAVRVRAAAEALATVTALTQGAGKPAIVGSLSTRTTKVMKLKPGDVRRV</sequence>
<evidence type="ECO:0000313" key="2">
    <source>
        <dbReference type="Proteomes" id="UP001236369"/>
    </source>
</evidence>
<comment type="caution">
    <text evidence="1">The sequence shown here is derived from an EMBL/GenBank/DDBJ whole genome shotgun (WGS) entry which is preliminary data.</text>
</comment>
<dbReference type="EMBL" id="JAUSVV010000001">
    <property type="protein sequence ID" value="MDQ0441355.1"/>
    <property type="molecule type" value="Genomic_DNA"/>
</dbReference>
<reference evidence="1 2" key="1">
    <citation type="submission" date="2023-07" db="EMBL/GenBank/DDBJ databases">
        <title>Genomic Encyclopedia of Type Strains, Phase IV (KMG-IV): sequencing the most valuable type-strain genomes for metagenomic binning, comparative biology and taxonomic classification.</title>
        <authorList>
            <person name="Goeker M."/>
        </authorList>
    </citation>
    <scope>NUCLEOTIDE SEQUENCE [LARGE SCALE GENOMIC DNA]</scope>
    <source>
        <strain evidence="1 2">DSM 19562</strain>
    </source>
</reference>
<name>A0ABU0HI17_9HYPH</name>
<dbReference type="Proteomes" id="UP001236369">
    <property type="component" value="Unassembled WGS sequence"/>
</dbReference>
<proteinExistence type="predicted"/>
<keyword evidence="2" id="KW-1185">Reference proteome</keyword>
<accession>A0ABU0HI17</accession>
<protein>
    <submittedName>
        <fullName evidence="1">Uncharacterized protein</fullName>
    </submittedName>
</protein>
<gene>
    <name evidence="1" type="ORF">QO016_000832</name>
</gene>
<dbReference type="RefSeq" id="WP_238247469.1">
    <property type="nucleotide sequence ID" value="NZ_BPQX01000010.1"/>
</dbReference>
<evidence type="ECO:0000313" key="1">
    <source>
        <dbReference type="EMBL" id="MDQ0441355.1"/>
    </source>
</evidence>